<gene>
    <name evidence="1" type="ORF">B2K_40055</name>
</gene>
<organism evidence="1 2">
    <name type="scientific">Paenibacillus mucilaginosus K02</name>
    <dbReference type="NCBI Taxonomy" id="997761"/>
    <lineage>
        <taxon>Bacteria</taxon>
        <taxon>Bacillati</taxon>
        <taxon>Bacillota</taxon>
        <taxon>Bacilli</taxon>
        <taxon>Bacillales</taxon>
        <taxon>Paenibacillaceae</taxon>
        <taxon>Paenibacillus</taxon>
    </lineage>
</organism>
<dbReference type="EMBL" id="CP003422">
    <property type="protein sequence ID" value="AGN70776.1"/>
    <property type="molecule type" value="Genomic_DNA"/>
</dbReference>
<dbReference type="AlphaFoldDB" id="R9ULV6"/>
<evidence type="ECO:0000313" key="2">
    <source>
        <dbReference type="Proteomes" id="UP000007392"/>
    </source>
</evidence>
<protein>
    <submittedName>
        <fullName evidence="1">Uncharacterized protein</fullName>
    </submittedName>
</protein>
<proteinExistence type="predicted"/>
<accession>R9ULV6</accession>
<dbReference type="Proteomes" id="UP000007392">
    <property type="component" value="Chromosome"/>
</dbReference>
<evidence type="ECO:0000313" key="1">
    <source>
        <dbReference type="EMBL" id="AGN70776.1"/>
    </source>
</evidence>
<sequence>MTGRREGSLSHYFSQPLSFWKPLTTLRFIGFAYIRYLWRRGS</sequence>
<name>R9ULV6_9BACL</name>
<reference evidence="1 2" key="1">
    <citation type="submission" date="2013-06" db="EMBL/GenBank/DDBJ databases">
        <title>Complete genome sequence of Paenibacillus mucilaginosus K02.</title>
        <authorList>
            <person name="Xiao B."/>
            <person name="Sun L."/>
            <person name="Xiao L."/>
            <person name="Lian B."/>
        </authorList>
    </citation>
    <scope>NUCLEOTIDE SEQUENCE [LARGE SCALE GENOMIC DNA]</scope>
    <source>
        <strain evidence="1 2">K02</strain>
    </source>
</reference>
<dbReference type="HOGENOM" id="CLU_3255094_0_0_9"/>
<dbReference type="KEGG" id="pmw:B2K_40055"/>